<dbReference type="Proteomes" id="UP000324800">
    <property type="component" value="Unassembled WGS sequence"/>
</dbReference>
<dbReference type="EMBL" id="SNRW01013247">
    <property type="protein sequence ID" value="KAA6372836.1"/>
    <property type="molecule type" value="Genomic_DNA"/>
</dbReference>
<comment type="caution">
    <text evidence="1">The sequence shown here is derived from an EMBL/GenBank/DDBJ whole genome shotgun (WGS) entry which is preliminary data.</text>
</comment>
<protein>
    <submittedName>
        <fullName evidence="1">Uncharacterized protein</fullName>
    </submittedName>
</protein>
<sequence>MVGIDILEVEEDYYIEGIVMLAVDVD</sequence>
<dbReference type="AlphaFoldDB" id="A0A5J4UQ69"/>
<name>A0A5J4UQ69_9EUKA</name>
<feature type="non-terminal residue" evidence="1">
    <location>
        <position position="26"/>
    </location>
</feature>
<organism evidence="1 2">
    <name type="scientific">Streblomastix strix</name>
    <dbReference type="NCBI Taxonomy" id="222440"/>
    <lineage>
        <taxon>Eukaryota</taxon>
        <taxon>Metamonada</taxon>
        <taxon>Preaxostyla</taxon>
        <taxon>Oxymonadida</taxon>
        <taxon>Streblomastigidae</taxon>
        <taxon>Streblomastix</taxon>
    </lineage>
</organism>
<gene>
    <name evidence="1" type="ORF">EZS28_031636</name>
</gene>
<accession>A0A5J4UQ69</accession>
<reference evidence="1 2" key="1">
    <citation type="submission" date="2019-03" db="EMBL/GenBank/DDBJ databases">
        <title>Single cell metagenomics reveals metabolic interactions within the superorganism composed of flagellate Streblomastix strix and complex community of Bacteroidetes bacteria on its surface.</title>
        <authorList>
            <person name="Treitli S.C."/>
            <person name="Kolisko M."/>
            <person name="Husnik F."/>
            <person name="Keeling P."/>
            <person name="Hampl V."/>
        </authorList>
    </citation>
    <scope>NUCLEOTIDE SEQUENCE [LARGE SCALE GENOMIC DNA]</scope>
    <source>
        <strain evidence="1">ST1C</strain>
    </source>
</reference>
<evidence type="ECO:0000313" key="2">
    <source>
        <dbReference type="Proteomes" id="UP000324800"/>
    </source>
</evidence>
<proteinExistence type="predicted"/>
<evidence type="ECO:0000313" key="1">
    <source>
        <dbReference type="EMBL" id="KAA6372836.1"/>
    </source>
</evidence>